<dbReference type="EMBL" id="EAAA01001370">
    <property type="status" value="NOT_ANNOTATED_CDS"/>
    <property type="molecule type" value="Genomic_DNA"/>
</dbReference>
<evidence type="ECO:0000313" key="2">
    <source>
        <dbReference type="Proteomes" id="UP000008144"/>
    </source>
</evidence>
<reference evidence="2" key="1">
    <citation type="journal article" date="2002" name="Science">
        <title>The draft genome of Ciona intestinalis: insights into chordate and vertebrate origins.</title>
        <authorList>
            <person name="Dehal P."/>
            <person name="Satou Y."/>
            <person name="Campbell R.K."/>
            <person name="Chapman J."/>
            <person name="Degnan B."/>
            <person name="De Tomaso A."/>
            <person name="Davidson B."/>
            <person name="Di Gregorio A."/>
            <person name="Gelpke M."/>
            <person name="Goodstein D.M."/>
            <person name="Harafuji N."/>
            <person name="Hastings K.E."/>
            <person name="Ho I."/>
            <person name="Hotta K."/>
            <person name="Huang W."/>
            <person name="Kawashima T."/>
            <person name="Lemaire P."/>
            <person name="Martinez D."/>
            <person name="Meinertzhagen I.A."/>
            <person name="Necula S."/>
            <person name="Nonaka M."/>
            <person name="Putnam N."/>
            <person name="Rash S."/>
            <person name="Saiga H."/>
            <person name="Satake M."/>
            <person name="Terry A."/>
            <person name="Yamada L."/>
            <person name="Wang H.G."/>
            <person name="Awazu S."/>
            <person name="Azumi K."/>
            <person name="Boore J."/>
            <person name="Branno M."/>
            <person name="Chin-Bow S."/>
            <person name="DeSantis R."/>
            <person name="Doyle S."/>
            <person name="Francino P."/>
            <person name="Keys D.N."/>
            <person name="Haga S."/>
            <person name="Hayashi H."/>
            <person name="Hino K."/>
            <person name="Imai K.S."/>
            <person name="Inaba K."/>
            <person name="Kano S."/>
            <person name="Kobayashi K."/>
            <person name="Kobayashi M."/>
            <person name="Lee B.I."/>
            <person name="Makabe K.W."/>
            <person name="Manohar C."/>
            <person name="Matassi G."/>
            <person name="Medina M."/>
            <person name="Mochizuki Y."/>
            <person name="Mount S."/>
            <person name="Morishita T."/>
            <person name="Miura S."/>
            <person name="Nakayama A."/>
            <person name="Nishizaka S."/>
            <person name="Nomoto H."/>
            <person name="Ohta F."/>
            <person name="Oishi K."/>
            <person name="Rigoutsos I."/>
            <person name="Sano M."/>
            <person name="Sasaki A."/>
            <person name="Sasakura Y."/>
            <person name="Shoguchi E."/>
            <person name="Shin-i T."/>
            <person name="Spagnuolo A."/>
            <person name="Stainier D."/>
            <person name="Suzuki M.M."/>
            <person name="Tassy O."/>
            <person name="Takatori N."/>
            <person name="Tokuoka M."/>
            <person name="Yagi K."/>
            <person name="Yoshizaki F."/>
            <person name="Wada S."/>
            <person name="Zhang C."/>
            <person name="Hyatt P.D."/>
            <person name="Larimer F."/>
            <person name="Detter C."/>
            <person name="Doggett N."/>
            <person name="Glavina T."/>
            <person name="Hawkins T."/>
            <person name="Richardson P."/>
            <person name="Lucas S."/>
            <person name="Kohara Y."/>
            <person name="Levine M."/>
            <person name="Satoh N."/>
            <person name="Rokhsar D.S."/>
        </authorList>
    </citation>
    <scope>NUCLEOTIDE SEQUENCE [LARGE SCALE GENOMIC DNA]</scope>
</reference>
<reference evidence="1" key="4">
    <citation type="submission" date="2025-09" db="UniProtKB">
        <authorList>
            <consortium name="Ensembl"/>
        </authorList>
    </citation>
    <scope>IDENTIFICATION</scope>
</reference>
<proteinExistence type="predicted"/>
<keyword evidence="2" id="KW-1185">Reference proteome</keyword>
<dbReference type="InParanoid" id="H2XZP6"/>
<name>H2XZP6_CIOIN</name>
<sequence>MFECYVLKVSRFHPPSCILNFNLTLLIIKYLKVACTIRHYFIY</sequence>
<reference evidence="1" key="2">
    <citation type="journal article" date="2008" name="Genome Biol.">
        <title>Improved genome assembly and evidence-based global gene model set for the chordate Ciona intestinalis: new insight into intron and operon populations.</title>
        <authorList>
            <person name="Satou Y."/>
            <person name="Mineta K."/>
            <person name="Ogasawara M."/>
            <person name="Sasakura Y."/>
            <person name="Shoguchi E."/>
            <person name="Ueno K."/>
            <person name="Yamada L."/>
            <person name="Matsumoto J."/>
            <person name="Wasserscheid J."/>
            <person name="Dewar K."/>
            <person name="Wiley G.B."/>
            <person name="Macmil S.L."/>
            <person name="Roe B.A."/>
            <person name="Zeller R.W."/>
            <person name="Hastings K.E."/>
            <person name="Lemaire P."/>
            <person name="Lindquist E."/>
            <person name="Endo T."/>
            <person name="Hotta K."/>
            <person name="Inaba K."/>
        </authorList>
    </citation>
    <scope>NUCLEOTIDE SEQUENCE [LARGE SCALE GENOMIC DNA]</scope>
    <source>
        <strain evidence="1">wild type</strain>
    </source>
</reference>
<dbReference type="AlphaFoldDB" id="H2XZP6"/>
<protein>
    <submittedName>
        <fullName evidence="1">Uncharacterized protein</fullName>
    </submittedName>
</protein>
<reference evidence="1" key="3">
    <citation type="submission" date="2025-08" db="UniProtKB">
        <authorList>
            <consortium name="Ensembl"/>
        </authorList>
    </citation>
    <scope>IDENTIFICATION</scope>
</reference>
<accession>H2XZP6</accession>
<evidence type="ECO:0000313" key="1">
    <source>
        <dbReference type="Ensembl" id="ENSCINP00000035130.1"/>
    </source>
</evidence>
<dbReference type="Ensembl" id="ENSCINT00000032633.1">
    <property type="protein sequence ID" value="ENSCINP00000035130.1"/>
    <property type="gene ID" value="ENSCING00000023891.1"/>
</dbReference>
<dbReference type="HOGENOM" id="CLU_3241847_0_0_1"/>
<dbReference type="Proteomes" id="UP000008144">
    <property type="component" value="Chromosome 2"/>
</dbReference>
<organism evidence="1 2">
    <name type="scientific">Ciona intestinalis</name>
    <name type="common">Transparent sea squirt</name>
    <name type="synonym">Ascidia intestinalis</name>
    <dbReference type="NCBI Taxonomy" id="7719"/>
    <lineage>
        <taxon>Eukaryota</taxon>
        <taxon>Metazoa</taxon>
        <taxon>Chordata</taxon>
        <taxon>Tunicata</taxon>
        <taxon>Ascidiacea</taxon>
        <taxon>Phlebobranchia</taxon>
        <taxon>Cionidae</taxon>
        <taxon>Ciona</taxon>
    </lineage>
</organism>